<dbReference type="Gene3D" id="1.10.260.40">
    <property type="entry name" value="lambda repressor-like DNA-binding domains"/>
    <property type="match status" value="1"/>
</dbReference>
<proteinExistence type="predicted"/>
<accession>A0A290HR57</accession>
<evidence type="ECO:0000313" key="3">
    <source>
        <dbReference type="Proteomes" id="UP000217349"/>
    </source>
</evidence>
<dbReference type="PROSITE" id="PS50943">
    <property type="entry name" value="HTH_CROC1"/>
    <property type="match status" value="1"/>
</dbReference>
<dbReference type="AlphaFoldDB" id="A0A290HR57"/>
<dbReference type="SMART" id="SM00530">
    <property type="entry name" value="HTH_XRE"/>
    <property type="match status" value="1"/>
</dbReference>
<dbReference type="Pfam" id="PF01381">
    <property type="entry name" value="HTH_3"/>
    <property type="match status" value="1"/>
</dbReference>
<evidence type="ECO:0000313" key="2">
    <source>
        <dbReference type="EMBL" id="ATB69124.1"/>
    </source>
</evidence>
<protein>
    <submittedName>
        <fullName evidence="2">DNA-binding protein</fullName>
    </submittedName>
</protein>
<name>A0A290HR57_9BACT</name>
<dbReference type="SUPFAM" id="SSF47413">
    <property type="entry name" value="lambda repressor-like DNA-binding domains"/>
    <property type="match status" value="1"/>
</dbReference>
<gene>
    <name evidence="2" type="ORF">SJPD1_1012</name>
</gene>
<organism evidence="2 3">
    <name type="scientific">Sulfurospirillum diekertiae</name>
    <dbReference type="NCBI Taxonomy" id="1854492"/>
    <lineage>
        <taxon>Bacteria</taxon>
        <taxon>Pseudomonadati</taxon>
        <taxon>Campylobacterota</taxon>
        <taxon>Epsilonproteobacteria</taxon>
        <taxon>Campylobacterales</taxon>
        <taxon>Sulfurospirillaceae</taxon>
        <taxon>Sulfurospirillum</taxon>
    </lineage>
</organism>
<dbReference type="RefSeq" id="WP_096046246.1">
    <property type="nucleotide sequence ID" value="NZ_CP023275.1"/>
</dbReference>
<keyword evidence="2" id="KW-0238">DNA-binding</keyword>
<dbReference type="InterPro" id="IPR001387">
    <property type="entry name" value="Cro/C1-type_HTH"/>
</dbReference>
<reference evidence="3" key="1">
    <citation type="submission" date="2017-09" db="EMBL/GenBank/DDBJ databases">
        <title>The complete genome of Sulfurospirillum sp. JPD-1.</title>
        <authorList>
            <person name="Goris T."/>
        </authorList>
    </citation>
    <scope>NUCLEOTIDE SEQUENCE [LARGE SCALE GENOMIC DNA]</scope>
    <source>
        <strain evidence="3">JPD-1</strain>
    </source>
</reference>
<dbReference type="EMBL" id="CP023275">
    <property type="protein sequence ID" value="ATB69124.1"/>
    <property type="molecule type" value="Genomic_DNA"/>
</dbReference>
<dbReference type="Proteomes" id="UP000217349">
    <property type="component" value="Chromosome"/>
</dbReference>
<dbReference type="OrthoDB" id="5365717at2"/>
<sequence length="126" mass="14321">MMRNQLVTKIEQRRKQLKISLENLSKLSNLGMRTLNRFLAGDDVKLSTVESITNILGLDFAGNEVVPLIQLQKNRAYQKAQFMASLVQSTSALEMQGLEKEIVEKMIAGFEQAFLSGEYKKRLWVA</sequence>
<evidence type="ECO:0000259" key="1">
    <source>
        <dbReference type="PROSITE" id="PS50943"/>
    </source>
</evidence>
<feature type="domain" description="HTH cro/C1-type" evidence="1">
    <location>
        <begin position="10"/>
        <end position="63"/>
    </location>
</feature>
<dbReference type="GO" id="GO:0003677">
    <property type="term" value="F:DNA binding"/>
    <property type="evidence" value="ECO:0007669"/>
    <property type="project" value="UniProtKB-KW"/>
</dbReference>
<dbReference type="InterPro" id="IPR010982">
    <property type="entry name" value="Lambda_DNA-bd_dom_sf"/>
</dbReference>
<dbReference type="KEGG" id="sulj:SJPD1_1012"/>